<feature type="domain" description="ATP-grasp" evidence="15">
    <location>
        <begin position="107"/>
        <end position="313"/>
    </location>
</feature>
<feature type="binding site" evidence="12">
    <location>
        <position position="439"/>
    </location>
    <ligand>
        <name>substrate</name>
    </ligand>
</feature>
<dbReference type="AlphaFoldDB" id="A0A1V1PIC6"/>
<dbReference type="InterPro" id="IPR000031">
    <property type="entry name" value="PurE_dom"/>
</dbReference>
<dbReference type="SMART" id="SM01210">
    <property type="entry name" value="GARS_C"/>
    <property type="match status" value="1"/>
</dbReference>
<comment type="similarity">
    <text evidence="12">Belongs to the AIR carboxylase family. Class I subfamily.</text>
</comment>
<dbReference type="HAMAP" id="MF_00138">
    <property type="entry name" value="GARS"/>
    <property type="match status" value="1"/>
</dbReference>
<dbReference type="PANTHER" id="PTHR43472">
    <property type="entry name" value="PHOSPHORIBOSYLAMINE--GLYCINE LIGASE"/>
    <property type="match status" value="1"/>
</dbReference>
<keyword evidence="14" id="KW-0175">Coiled coil</keyword>
<dbReference type="Gene3D" id="3.40.50.1970">
    <property type="match status" value="1"/>
</dbReference>
<dbReference type="Pfam" id="PF00731">
    <property type="entry name" value="AIRC"/>
    <property type="match status" value="1"/>
</dbReference>
<dbReference type="InterPro" id="IPR016185">
    <property type="entry name" value="PreATP-grasp_dom_sf"/>
</dbReference>
<dbReference type="PROSITE" id="PS50975">
    <property type="entry name" value="ATP_GRASP"/>
    <property type="match status" value="1"/>
</dbReference>
<comment type="cofactor">
    <cofactor evidence="2">
        <name>Mg(2+)</name>
        <dbReference type="ChEBI" id="CHEBI:18420"/>
    </cofactor>
</comment>
<evidence type="ECO:0000256" key="10">
    <source>
        <dbReference type="ARBA" id="ARBA00038345"/>
    </source>
</evidence>
<dbReference type="GO" id="GO:0034023">
    <property type="term" value="F:5-(carboxyamino)imidazole ribonucleotide mutase activity"/>
    <property type="evidence" value="ECO:0007669"/>
    <property type="project" value="UniProtKB-UniRule"/>
</dbReference>
<dbReference type="InterPro" id="IPR020561">
    <property type="entry name" value="PRibGlycinamid_synth_ATP-grasp"/>
</dbReference>
<dbReference type="InterPro" id="IPR013815">
    <property type="entry name" value="ATP_grasp_subdomain_1"/>
</dbReference>
<accession>A0A1V1PIC6</accession>
<comment type="pathway">
    <text evidence="3 11">Purine metabolism; IMP biosynthesis via de novo pathway; N(1)-(5-phospho-D-ribosyl)glycinamide from 5-phospho-alpha-D-ribose 1-diphosphate: step 2/2.</text>
</comment>
<dbReference type="FunFam" id="3.40.50.20:FF:000006">
    <property type="entry name" value="Phosphoribosylamine--glycine ligase, chloroplastic"/>
    <property type="match status" value="1"/>
</dbReference>
<evidence type="ECO:0000256" key="13">
    <source>
        <dbReference type="PROSITE-ProRule" id="PRU00409"/>
    </source>
</evidence>
<dbReference type="PANTHER" id="PTHR43472:SF1">
    <property type="entry name" value="PHOSPHORIBOSYLAMINE--GLYCINE LIGASE, CHLOROPLASTIC"/>
    <property type="match status" value="1"/>
</dbReference>
<dbReference type="SUPFAM" id="SSF51246">
    <property type="entry name" value="Rudiment single hybrid motif"/>
    <property type="match status" value="1"/>
</dbReference>
<feature type="binding site" evidence="12">
    <location>
        <position position="466"/>
    </location>
    <ligand>
        <name>substrate</name>
    </ligand>
</feature>
<dbReference type="FunFam" id="3.30.470.20:FF:000018">
    <property type="entry name" value="Trifunctional purine biosynthetic protein adenosine-3"/>
    <property type="match status" value="1"/>
</dbReference>
<comment type="pathway">
    <text evidence="12">Purine metabolism; IMP biosynthesis via de novo pathway; 5-amino-1-(5-phospho-D-ribosyl)imidazole-4-carboxylate from 5-amino-1-(5-phospho-D-ribosyl)imidazole (N5-CAIR route): step 2/2.</text>
</comment>
<comment type="catalytic activity">
    <reaction evidence="12">
        <text>5-carboxyamino-1-(5-phospho-D-ribosyl)imidazole + H(+) = 5-amino-1-(5-phospho-D-ribosyl)imidazole-4-carboxylate</text>
        <dbReference type="Rhea" id="RHEA:13193"/>
        <dbReference type="ChEBI" id="CHEBI:15378"/>
        <dbReference type="ChEBI" id="CHEBI:58730"/>
        <dbReference type="ChEBI" id="CHEBI:77657"/>
        <dbReference type="EC" id="5.4.99.18"/>
    </reaction>
</comment>
<comment type="catalytic activity">
    <reaction evidence="11">
        <text>5-phospho-beta-D-ribosylamine + glycine + ATP = N(1)-(5-phospho-beta-D-ribosyl)glycinamide + ADP + phosphate + H(+)</text>
        <dbReference type="Rhea" id="RHEA:17453"/>
        <dbReference type="ChEBI" id="CHEBI:15378"/>
        <dbReference type="ChEBI" id="CHEBI:30616"/>
        <dbReference type="ChEBI" id="CHEBI:43474"/>
        <dbReference type="ChEBI" id="CHEBI:57305"/>
        <dbReference type="ChEBI" id="CHEBI:58681"/>
        <dbReference type="ChEBI" id="CHEBI:143788"/>
        <dbReference type="ChEBI" id="CHEBI:456216"/>
        <dbReference type="EC" id="6.3.4.13"/>
    </reaction>
</comment>
<dbReference type="Pfam" id="PF02844">
    <property type="entry name" value="GARS_N"/>
    <property type="match status" value="1"/>
</dbReference>
<dbReference type="GO" id="GO:0005524">
    <property type="term" value="F:ATP binding"/>
    <property type="evidence" value="ECO:0007669"/>
    <property type="project" value="UniProtKB-UniRule"/>
</dbReference>
<evidence type="ECO:0000256" key="2">
    <source>
        <dbReference type="ARBA" id="ARBA00001946"/>
    </source>
</evidence>
<organism evidence="16 17">
    <name type="scientific">Candidatus Magnetoglobus multicellularis str. Araruama</name>
    <dbReference type="NCBI Taxonomy" id="890399"/>
    <lineage>
        <taxon>Bacteria</taxon>
        <taxon>Pseudomonadati</taxon>
        <taxon>Thermodesulfobacteriota</taxon>
        <taxon>Desulfobacteria</taxon>
        <taxon>Desulfobacterales</taxon>
        <taxon>Desulfobacteraceae</taxon>
        <taxon>Candidatus Magnetoglobus</taxon>
    </lineage>
</organism>
<evidence type="ECO:0000256" key="1">
    <source>
        <dbReference type="ARBA" id="ARBA00001936"/>
    </source>
</evidence>
<dbReference type="SMART" id="SM01001">
    <property type="entry name" value="AIRC"/>
    <property type="match status" value="1"/>
</dbReference>
<dbReference type="InterPro" id="IPR020560">
    <property type="entry name" value="PRibGlycinamide_synth_C-dom"/>
</dbReference>
<dbReference type="Gene3D" id="3.30.1490.20">
    <property type="entry name" value="ATP-grasp fold, A domain"/>
    <property type="match status" value="1"/>
</dbReference>
<comment type="caution">
    <text evidence="16">The sequence shown here is derived from an EMBL/GenBank/DDBJ whole genome shotgun (WGS) entry which is preliminary data.</text>
</comment>
<comment type="function">
    <text evidence="12">Catalyzes the conversion of N5-carboxyaminoimidazole ribonucleotide (N5-CAIR) to 4-carboxy-5-aminoimidazole ribonucleotide (CAIR).</text>
</comment>
<evidence type="ECO:0000256" key="6">
    <source>
        <dbReference type="ARBA" id="ARBA00022741"/>
    </source>
</evidence>
<feature type="coiled-coil region" evidence="14">
    <location>
        <begin position="554"/>
        <end position="584"/>
    </location>
</feature>
<dbReference type="GO" id="GO:0004637">
    <property type="term" value="F:phosphoribosylamine-glycine ligase activity"/>
    <property type="evidence" value="ECO:0007669"/>
    <property type="project" value="UniProtKB-UniRule"/>
</dbReference>
<keyword evidence="7 11" id="KW-0658">Purine biosynthesis</keyword>
<evidence type="ECO:0000256" key="7">
    <source>
        <dbReference type="ARBA" id="ARBA00022755"/>
    </source>
</evidence>
<keyword evidence="4 11" id="KW-0436">Ligase</keyword>
<keyword evidence="5" id="KW-0479">Metal-binding</keyword>
<dbReference type="InterPro" id="IPR011761">
    <property type="entry name" value="ATP-grasp"/>
</dbReference>
<dbReference type="Proteomes" id="UP000189670">
    <property type="component" value="Unassembled WGS sequence"/>
</dbReference>
<dbReference type="FunFam" id="3.30.1490.20:FF:000006">
    <property type="entry name" value="phosphoribosylamine--glycine ligase, chloroplastic-like"/>
    <property type="match status" value="1"/>
</dbReference>
<dbReference type="Gene3D" id="3.90.600.10">
    <property type="entry name" value="Phosphoribosylglycinamide synthetase, C-terminal domain"/>
    <property type="match status" value="1"/>
</dbReference>
<protein>
    <recommendedName>
        <fullName evidence="11 12">Multifunctional fusion protein</fullName>
    </recommendedName>
    <domain>
        <recommendedName>
            <fullName evidence="11">Phosphoribosylamine--glycine ligase</fullName>
            <ecNumber evidence="11">6.3.4.13</ecNumber>
        </recommendedName>
        <alternativeName>
            <fullName evidence="11">GARS</fullName>
        </alternativeName>
        <alternativeName>
            <fullName evidence="11">Glycinamide ribonucleotide synthetase</fullName>
        </alternativeName>
        <alternativeName>
            <fullName evidence="11">Phosphoribosylglycinamide synthetase</fullName>
        </alternativeName>
    </domain>
    <domain>
        <recommendedName>
            <fullName evidence="12">N5-carboxyaminoimidazole ribonucleotide mutase</fullName>
            <shortName evidence="12">N5-CAIR mutase</shortName>
            <ecNumber evidence="12">5.4.99.18</ecNumber>
        </recommendedName>
        <alternativeName>
            <fullName evidence="12">5-(carboxyamino)imidazole ribonucleotide mutase</fullName>
        </alternativeName>
    </domain>
</protein>
<dbReference type="NCBIfam" id="TIGR00877">
    <property type="entry name" value="purD"/>
    <property type="match status" value="1"/>
</dbReference>
<name>A0A1V1PIC6_9BACT</name>
<evidence type="ECO:0000259" key="15">
    <source>
        <dbReference type="PROSITE" id="PS50975"/>
    </source>
</evidence>
<dbReference type="Pfam" id="PF01071">
    <property type="entry name" value="GARS_A"/>
    <property type="match status" value="1"/>
</dbReference>
<evidence type="ECO:0000256" key="9">
    <source>
        <dbReference type="ARBA" id="ARBA00023211"/>
    </source>
</evidence>
<keyword evidence="8 13" id="KW-0067">ATP-binding</keyword>
<dbReference type="EC" id="6.3.4.13" evidence="11"/>
<dbReference type="GO" id="GO:0046872">
    <property type="term" value="F:metal ion binding"/>
    <property type="evidence" value="ECO:0007669"/>
    <property type="project" value="UniProtKB-KW"/>
</dbReference>
<dbReference type="SUPFAM" id="SSF52255">
    <property type="entry name" value="N5-CAIR mutase (phosphoribosylaminoimidazole carboxylase, PurE)"/>
    <property type="match status" value="1"/>
</dbReference>
<proteinExistence type="inferred from homology"/>
<dbReference type="PROSITE" id="PS00184">
    <property type="entry name" value="GARS"/>
    <property type="match status" value="1"/>
</dbReference>
<dbReference type="SMART" id="SM01209">
    <property type="entry name" value="GARS_A"/>
    <property type="match status" value="1"/>
</dbReference>
<evidence type="ECO:0000256" key="11">
    <source>
        <dbReference type="HAMAP-Rule" id="MF_00138"/>
    </source>
</evidence>
<dbReference type="EMBL" id="ATBP01000003">
    <property type="protein sequence ID" value="ETR74576.1"/>
    <property type="molecule type" value="Genomic_DNA"/>
</dbReference>
<dbReference type="UniPathway" id="UPA00074">
    <property type="reaction ID" value="UER00125"/>
</dbReference>
<dbReference type="SUPFAM" id="SSF56059">
    <property type="entry name" value="Glutathione synthetase ATP-binding domain-like"/>
    <property type="match status" value="1"/>
</dbReference>
<evidence type="ECO:0000313" key="17">
    <source>
        <dbReference type="Proteomes" id="UP000189670"/>
    </source>
</evidence>
<keyword evidence="6 13" id="KW-0547">Nucleotide-binding</keyword>
<dbReference type="EC" id="5.4.99.18" evidence="12"/>
<dbReference type="InterPro" id="IPR033747">
    <property type="entry name" value="PurE_ClassI"/>
</dbReference>
<dbReference type="Gene3D" id="3.30.470.20">
    <property type="entry name" value="ATP-grasp fold, B domain"/>
    <property type="match status" value="1"/>
</dbReference>
<dbReference type="InterPro" id="IPR020562">
    <property type="entry name" value="PRibGlycinamide_synth_N"/>
</dbReference>
<keyword evidence="12" id="KW-0413">Isomerase</keyword>
<evidence type="ECO:0000313" key="16">
    <source>
        <dbReference type="EMBL" id="ETR74576.1"/>
    </source>
</evidence>
<dbReference type="SUPFAM" id="SSF52440">
    <property type="entry name" value="PreATP-grasp domain"/>
    <property type="match status" value="1"/>
</dbReference>
<dbReference type="GO" id="GO:0009113">
    <property type="term" value="P:purine nucleobase biosynthetic process"/>
    <property type="evidence" value="ECO:0007669"/>
    <property type="project" value="InterPro"/>
</dbReference>
<dbReference type="Gene3D" id="3.40.50.20">
    <property type="match status" value="1"/>
</dbReference>
<dbReference type="FunFam" id="3.90.600.10:FF:000001">
    <property type="entry name" value="Trifunctional purine biosynthetic protein adenosine-3"/>
    <property type="match status" value="1"/>
</dbReference>
<gene>
    <name evidence="11" type="primary">purD</name>
    <name evidence="12" type="synonym">purE</name>
    <name evidence="16" type="ORF">OMM_00084</name>
</gene>
<dbReference type="HAMAP" id="MF_01929">
    <property type="entry name" value="PurE_classI"/>
    <property type="match status" value="1"/>
</dbReference>
<evidence type="ECO:0000256" key="3">
    <source>
        <dbReference type="ARBA" id="ARBA00005174"/>
    </source>
</evidence>
<dbReference type="InterPro" id="IPR037123">
    <property type="entry name" value="PRibGlycinamide_synth_C_sf"/>
</dbReference>
<dbReference type="InterPro" id="IPR011054">
    <property type="entry name" value="Rudment_hybrid_motif"/>
</dbReference>
<evidence type="ECO:0000256" key="14">
    <source>
        <dbReference type="SAM" id="Coils"/>
    </source>
</evidence>
<evidence type="ECO:0000256" key="12">
    <source>
        <dbReference type="HAMAP-Rule" id="MF_01929"/>
    </source>
</evidence>
<evidence type="ECO:0000256" key="4">
    <source>
        <dbReference type="ARBA" id="ARBA00022598"/>
    </source>
</evidence>
<dbReference type="InterPro" id="IPR000115">
    <property type="entry name" value="PRibGlycinamide_synth"/>
</dbReference>
<sequence length="587" mass="63369">MKVFIIGSGGREHALAWKISQSPKVSQIYCAPGNAGIASFAECVDIKTDNIQDLLNFAVQNSIDLTVVGPELPLSLGLVNRFEKEGLRVFGPRKKAAQIEASKSFSRYIMEKYNIPVAKGASFDDADKAIMYIHDQPTPIVVKADGLAAGKGVIICKTHEEAIDAVQKIMVDRKFGDAGKKVVIEECLVGEEASFLAFTDGKTVVPLPASQDHKAIYDNDQGPNTGGMGAYSPAPIIDRIMHDKIMETIMIPVIQGLHAEGIQYCGVLYAGLMIVRDQIYVLEFNVRFGDPECQPLLMRLKSDLVDIMDACIDGQLERYKLNIDPRPAVCVVMASEGYPESYEKGMVINGLDSALNHETVRIFHAGTAYKAHDIVTIGGRVLGVTALGETVQSAIDQAYDTVRKISWNGCYYRKDIGQKAVERFAQTPQVGIVMGSDSDLNIMKSSAMVFKQFGIPYEMTVASAHRTPDRAARFAHKAEQKGIKVIIAGAGMAAHLAGFLAAHTSLPIIGVPIDSSALQGLDALLSTVQMPPGVPVATMGIGKSGAKNAALFALQVLALSNDNLQQQLKDYKQQMAEAVEAKARAIA</sequence>
<dbReference type="NCBIfam" id="TIGR01162">
    <property type="entry name" value="purE"/>
    <property type="match status" value="1"/>
</dbReference>
<reference evidence="17" key="1">
    <citation type="submission" date="2012-11" db="EMBL/GenBank/DDBJ databases">
        <authorList>
            <person name="Lucero-Rivera Y.E."/>
            <person name="Tovar-Ramirez D."/>
        </authorList>
    </citation>
    <scope>NUCLEOTIDE SEQUENCE [LARGE SCALE GENOMIC DNA]</scope>
    <source>
        <strain evidence="17">Araruama</strain>
    </source>
</reference>
<dbReference type="Pfam" id="PF02843">
    <property type="entry name" value="GARS_C"/>
    <property type="match status" value="1"/>
</dbReference>
<keyword evidence="9" id="KW-0464">Manganese</keyword>
<dbReference type="GO" id="GO:0006189">
    <property type="term" value="P:'de novo' IMP biosynthetic process"/>
    <property type="evidence" value="ECO:0007669"/>
    <property type="project" value="UniProtKB-UniRule"/>
</dbReference>
<evidence type="ECO:0000256" key="8">
    <source>
        <dbReference type="ARBA" id="ARBA00022840"/>
    </source>
</evidence>
<evidence type="ECO:0000256" key="5">
    <source>
        <dbReference type="ARBA" id="ARBA00022723"/>
    </source>
</evidence>
<feature type="binding site" evidence="12">
    <location>
        <position position="436"/>
    </location>
    <ligand>
        <name>substrate</name>
    </ligand>
</feature>
<comment type="similarity">
    <text evidence="10 11">Belongs to the GARS family.</text>
</comment>
<dbReference type="InterPro" id="IPR020559">
    <property type="entry name" value="PRibGlycinamide_synth_CS"/>
</dbReference>
<comment type="cofactor">
    <cofactor evidence="1">
        <name>Mn(2+)</name>
        <dbReference type="ChEBI" id="CHEBI:29035"/>
    </cofactor>
</comment>